<evidence type="ECO:0000313" key="2">
    <source>
        <dbReference type="Proteomes" id="UP000467700"/>
    </source>
</evidence>
<evidence type="ECO:0000313" key="1">
    <source>
        <dbReference type="EMBL" id="CAA7259560.1"/>
    </source>
</evidence>
<dbReference type="OrthoDB" id="2906986at2759"/>
<proteinExistence type="predicted"/>
<gene>
    <name evidence="1" type="ORF">AAE3_LOCUS1627</name>
</gene>
<organism evidence="1 2">
    <name type="scientific">Cyclocybe aegerita</name>
    <name type="common">Black poplar mushroom</name>
    <name type="synonym">Agrocybe aegerita</name>
    <dbReference type="NCBI Taxonomy" id="1973307"/>
    <lineage>
        <taxon>Eukaryota</taxon>
        <taxon>Fungi</taxon>
        <taxon>Dikarya</taxon>
        <taxon>Basidiomycota</taxon>
        <taxon>Agaricomycotina</taxon>
        <taxon>Agaricomycetes</taxon>
        <taxon>Agaricomycetidae</taxon>
        <taxon>Agaricales</taxon>
        <taxon>Agaricineae</taxon>
        <taxon>Bolbitiaceae</taxon>
        <taxon>Cyclocybe</taxon>
    </lineage>
</organism>
<name>A0A8S0VT62_CYCAE</name>
<dbReference type="Proteomes" id="UP000467700">
    <property type="component" value="Unassembled WGS sequence"/>
</dbReference>
<protein>
    <submittedName>
        <fullName evidence="1">Uncharacterized protein</fullName>
    </submittedName>
</protein>
<keyword evidence="2" id="KW-1185">Reference proteome</keyword>
<dbReference type="EMBL" id="CACVBS010000024">
    <property type="protein sequence ID" value="CAA7259560.1"/>
    <property type="molecule type" value="Genomic_DNA"/>
</dbReference>
<accession>A0A8S0VT62</accession>
<sequence>MPSVLYHVRSFGLLMNGSTMFETYAILGNDCLVDILRSLHARSYGILGLALCIQGPSIPINLLDLATNFRSAFQNLLHSPFLTTLCLQNIFGVPDTLIRWTSLKHLHFHFVELVRYRVDYDPLWILPPNAQIESLDIDFTFPFPPREVLETGGIVQDDMEAVSHFCNSFSGVTDLKYSIYHSSDFRLFCDVVLGLSSSLTTIELELSDTGRVLNRHIPWPLPFHRLPLLRSLTIRLRSLISIETCGLLRHLSTILKDCSIPPSLQTIDFALELRSQAQWLKLCDFFPQPSLWAVLDNILATHPQFAAIQSVYFNLQYRTLNEEPWAFDEGVFVARCATLVKELFPLLADSKTKLGAIVSVLSLPRDI</sequence>
<dbReference type="AlphaFoldDB" id="A0A8S0VT62"/>
<reference evidence="1 2" key="1">
    <citation type="submission" date="2020-01" db="EMBL/GenBank/DDBJ databases">
        <authorList>
            <person name="Gupta K D."/>
        </authorList>
    </citation>
    <scope>NUCLEOTIDE SEQUENCE [LARGE SCALE GENOMIC DNA]</scope>
</reference>
<comment type="caution">
    <text evidence="1">The sequence shown here is derived from an EMBL/GenBank/DDBJ whole genome shotgun (WGS) entry which is preliminary data.</text>
</comment>